<keyword evidence="2" id="KW-1185">Reference proteome</keyword>
<reference evidence="1" key="1">
    <citation type="submission" date="2020-04" db="EMBL/GenBank/DDBJ databases">
        <title>A chromosome-scale assembly and high-density genetic map of the yellow drum (Nibea albiflora) genome.</title>
        <authorList>
            <person name="Xu D."/>
            <person name="Zhang W."/>
            <person name="Chen R."/>
            <person name="Tan P."/>
            <person name="Wang L."/>
            <person name="Song H."/>
            <person name="Tian L."/>
            <person name="Zhu Q."/>
            <person name="Wang B."/>
        </authorList>
    </citation>
    <scope>NUCLEOTIDE SEQUENCE</scope>
    <source>
        <strain evidence="1">ZJHYS-2018</strain>
    </source>
</reference>
<keyword evidence="1" id="KW-0067">ATP-binding</keyword>
<evidence type="ECO:0000313" key="2">
    <source>
        <dbReference type="Proteomes" id="UP000805704"/>
    </source>
</evidence>
<comment type="caution">
    <text evidence="1">The sequence shown here is derived from an EMBL/GenBank/DDBJ whole genome shotgun (WGS) entry which is preliminary data.</text>
</comment>
<dbReference type="Proteomes" id="UP000805704">
    <property type="component" value="Chromosome 5"/>
</dbReference>
<protein>
    <submittedName>
        <fullName evidence="1">Regulator of telomere elongation helicase 1</fullName>
    </submittedName>
</protein>
<keyword evidence="1" id="KW-0347">Helicase</keyword>
<dbReference type="EMBL" id="CM024793">
    <property type="protein sequence ID" value="KAG8002380.1"/>
    <property type="molecule type" value="Genomic_DNA"/>
</dbReference>
<proteinExistence type="predicted"/>
<accession>A0ACB7EJU2</accession>
<gene>
    <name evidence="1" type="primary">RTEL1</name>
    <name evidence="1" type="ORF">GBF38_014768</name>
</gene>
<organism evidence="1 2">
    <name type="scientific">Nibea albiflora</name>
    <name type="common">Yellow drum</name>
    <name type="synonym">Corvina albiflora</name>
    <dbReference type="NCBI Taxonomy" id="240163"/>
    <lineage>
        <taxon>Eukaryota</taxon>
        <taxon>Metazoa</taxon>
        <taxon>Chordata</taxon>
        <taxon>Craniata</taxon>
        <taxon>Vertebrata</taxon>
        <taxon>Euteleostomi</taxon>
        <taxon>Actinopterygii</taxon>
        <taxon>Neopterygii</taxon>
        <taxon>Teleostei</taxon>
        <taxon>Neoteleostei</taxon>
        <taxon>Acanthomorphata</taxon>
        <taxon>Eupercaria</taxon>
        <taxon>Sciaenidae</taxon>
        <taxon>Nibea</taxon>
    </lineage>
</organism>
<keyword evidence="1" id="KW-0547">Nucleotide-binding</keyword>
<keyword evidence="1" id="KW-0378">Hydrolase</keyword>
<name>A0ACB7EJU2_NIBAL</name>
<evidence type="ECO:0000313" key="1">
    <source>
        <dbReference type="EMBL" id="KAG8002380.1"/>
    </source>
</evidence>
<sequence>MRSSQTVNVTSNFLTVNRCDVPHFKQDVDAVAADTMSSFTLNGVKVNFPFPPYNCQKDYMSKVIECLQRKVNGVLESPTGTGKTLCLLCAALAWREHFKDTISARKIAERLGGEEMFPNTPLSSWGTAATDGDTPKKSTDRELVDSILDVEDLVKFGNKQRACPYYLSRSLKQQADVIFMPYNYLLDPKSRRAHNIELKGAVVIFDEAHNVEKTCEESTSFDLTPYDVASAINAVDRLLVEQAKDVSHEDFNADSLNSGILLDLEAAIDSYDVPSDKGITKPGIFIYELLGRAHLNYDSKTAVYEALEQISGYLAGRNILSYWCFSPGFSMQDLVDQGVRCIILTSGTLSPLSSFTSEMRIEFPVSLENGHVIERDQIFVSIIDRGPDGVHLSSAFDRRFIPENMASLGNTVANLSRVVPHGLLVFFPSFPLMEKTLDFWRAKGHADRIETIKPMFVEPKGKGTFNEVIDGYYNKVNDPASKGGSFFAVCRGKASEGLDFANTFGRGVIITGLPFPPKMDPRVILKMQFLDEMSRKKTGLKYLSGQQWYKQQAFRAVNQAIGRVIRHKEDFGAIFLCDQRFKGSDAQAQLPSWVRPYVRLYDCFGNVVRDVSQFFRVAQKMRPVVEKRAGAESCGTVCLPDTQASGFTSCSSSQSSHTQKAKVLDTHLPSLKRRKLNEHTGANGMARICVEYECDIQESQRRPANLLDALERGDHCSGEDNDTVMGAKYDKRMDDELRGGKRKIKLVQQQKMSQSEDVCEEGKASRAKTFLSEMKKSLSQVNFDCIVQALQTYKKTDNLDVLLSETVVLAGDANTHSLLRGIYQFVRPHHKKRFDENCQELTGQGCGYKADHSVAKDMKKANTLHSVTFVVTILFTEATDRQSAAGLTSSNGKSTCSQLNTQQLNRGGQHLNHQGLKEPQTGSAPKSDVHATFLADVKQALGAEKSAQLFQAIYSYKKTDNYENLVTIVVSLFTERDEDIHLLIRFGMFVRPHHKEQYKQMLEALTGQSVSAADVPAVNENQQRDGLSVLVIPLIRTWFGHLDWVFDYLTETSGKIAICIHIAVINGLLLIVYRGPLYKVAVRACFLGVTFGGGLILSFSETTWTHFGWYMCSLSFFHYSEYLVTAIINPRSLSLDSFLLNHSVEYTLAAVSSWVEFTVEKLTVPELKQLNWLSFVGLLMVLCGEGLRKAAMLTAGSNFNHIVQNEKAQSHVLVTSGVYAYFRHPSYVGWFYWSTGTQVMLCNPVCILGYTIASWRFFRERIEEEELSLIHFFAEDYVEYKKKVPTGLPFISGIRVN</sequence>